<dbReference type="Proteomes" id="UP001239909">
    <property type="component" value="Unassembled WGS sequence"/>
</dbReference>
<evidence type="ECO:0000256" key="2">
    <source>
        <dbReference type="ARBA" id="ARBA00022741"/>
    </source>
</evidence>
<keyword evidence="3" id="KW-0067">ATP-binding</keyword>
<gene>
    <name evidence="6" type="ORF">LNKW23_02140</name>
</gene>
<feature type="domain" description="Mur ligase central" evidence="5">
    <location>
        <begin position="54"/>
        <end position="253"/>
    </location>
</feature>
<keyword evidence="2" id="KW-0547">Nucleotide-binding</keyword>
<dbReference type="EMBL" id="BSYI01000001">
    <property type="protein sequence ID" value="GMG81002.1"/>
    <property type="molecule type" value="Genomic_DNA"/>
</dbReference>
<dbReference type="Pfam" id="PF08245">
    <property type="entry name" value="Mur_ligase_M"/>
    <property type="match status" value="1"/>
</dbReference>
<reference evidence="6 7" key="1">
    <citation type="submission" date="2023-04" db="EMBL/GenBank/DDBJ databases">
        <title>Marinoamorphus aggregata gen. nov., sp. Nov., isolate from tissue of brittle star Ophioplocus japonicus.</title>
        <authorList>
            <person name="Kawano K."/>
            <person name="Sawayama S."/>
            <person name="Nakagawa S."/>
        </authorList>
    </citation>
    <scope>NUCLEOTIDE SEQUENCE [LARGE SCALE GENOMIC DNA]</scope>
    <source>
        <strain evidence="6 7">NKW23</strain>
    </source>
</reference>
<organism evidence="6 7">
    <name type="scientific">Paralimibaculum aggregatum</name>
    <dbReference type="NCBI Taxonomy" id="3036245"/>
    <lineage>
        <taxon>Bacteria</taxon>
        <taxon>Pseudomonadati</taxon>
        <taxon>Pseudomonadota</taxon>
        <taxon>Alphaproteobacteria</taxon>
        <taxon>Rhodobacterales</taxon>
        <taxon>Paracoccaceae</taxon>
        <taxon>Paralimibaculum</taxon>
    </lineage>
</organism>
<dbReference type="InterPro" id="IPR051046">
    <property type="entry name" value="MurCDEF_CellWall_CoF430Synth"/>
</dbReference>
<evidence type="ECO:0000256" key="3">
    <source>
        <dbReference type="ARBA" id="ARBA00022840"/>
    </source>
</evidence>
<dbReference type="RefSeq" id="WP_285669619.1">
    <property type="nucleotide sequence ID" value="NZ_BSYI01000001.1"/>
</dbReference>
<evidence type="ECO:0000313" key="6">
    <source>
        <dbReference type="EMBL" id="GMG81002.1"/>
    </source>
</evidence>
<feature type="domain" description="Mur ligase C-terminal" evidence="4">
    <location>
        <begin position="276"/>
        <end position="398"/>
    </location>
</feature>
<evidence type="ECO:0000313" key="7">
    <source>
        <dbReference type="Proteomes" id="UP001239909"/>
    </source>
</evidence>
<dbReference type="PANTHER" id="PTHR43024:SF1">
    <property type="entry name" value="UDP-N-ACETYLMURAMOYL-TRIPEPTIDE--D-ALANYL-D-ALANINE LIGASE"/>
    <property type="match status" value="1"/>
</dbReference>
<dbReference type="InterPro" id="IPR004101">
    <property type="entry name" value="Mur_ligase_C"/>
</dbReference>
<dbReference type="InterPro" id="IPR013221">
    <property type="entry name" value="Mur_ligase_cen"/>
</dbReference>
<comment type="caution">
    <text evidence="6">The sequence shown here is derived from an EMBL/GenBank/DDBJ whole genome shotgun (WGS) entry which is preliminary data.</text>
</comment>
<keyword evidence="7" id="KW-1185">Reference proteome</keyword>
<sequence>MALGPRFLRLAAPLIGPGGVDAAITLKRDAEGLAALLPARAWRALHPRLRVVGITGSCGKTTATGLIGAVLAEAGPVICSTRPWAASGAAARLSQGANARRPIGRLMLRARGDTRFFVAEMGGGDAGGLRQFARHLRPDIAVVTHVRLDHRSRYRNHEAVAADKGRLIAALPPEGLAILNADDPHVAAMRRLTRARVIACGRAEGADLRLLDASASLTEGLRLALSHDSRRITLATRFTSEIAVMPLMAAVAAGLAVGVAPARIRAVLEAAEPPPGRMRLHRLDSGIAVIDDSVKAPLYSVEQALDALAAAEAARKVAVIGTLSDLGSATSTKYRRVARQALAVADTVLFVGPWAGSVARLKAEAGAGRLLTAETAAEALAQLGPVLGPGALVLLKGSNNADHLERLLLALSGQEVACDRIGCGRHHRCEDCALLAP</sequence>
<proteinExistence type="predicted"/>
<dbReference type="SUPFAM" id="SSF53244">
    <property type="entry name" value="MurD-like peptide ligases, peptide-binding domain"/>
    <property type="match status" value="1"/>
</dbReference>
<protein>
    <recommendedName>
        <fullName evidence="8">Mur ligase central domain-containing protein</fullName>
    </recommendedName>
</protein>
<evidence type="ECO:0000259" key="5">
    <source>
        <dbReference type="Pfam" id="PF08245"/>
    </source>
</evidence>
<dbReference type="SUPFAM" id="SSF53623">
    <property type="entry name" value="MurD-like peptide ligases, catalytic domain"/>
    <property type="match status" value="1"/>
</dbReference>
<name>A0ABQ6LCA1_9RHOB</name>
<dbReference type="Gene3D" id="3.90.190.20">
    <property type="entry name" value="Mur ligase, C-terminal domain"/>
    <property type="match status" value="1"/>
</dbReference>
<evidence type="ECO:0000259" key="4">
    <source>
        <dbReference type="Pfam" id="PF02875"/>
    </source>
</evidence>
<accession>A0ABQ6LCA1</accession>
<evidence type="ECO:0000256" key="1">
    <source>
        <dbReference type="ARBA" id="ARBA00022598"/>
    </source>
</evidence>
<dbReference type="Pfam" id="PF02875">
    <property type="entry name" value="Mur_ligase_C"/>
    <property type="match status" value="1"/>
</dbReference>
<evidence type="ECO:0008006" key="8">
    <source>
        <dbReference type="Google" id="ProtNLM"/>
    </source>
</evidence>
<keyword evidence="1" id="KW-0436">Ligase</keyword>
<dbReference type="InterPro" id="IPR036565">
    <property type="entry name" value="Mur-like_cat_sf"/>
</dbReference>
<dbReference type="PANTHER" id="PTHR43024">
    <property type="entry name" value="UDP-N-ACETYLMURAMOYL-TRIPEPTIDE--D-ALANYL-D-ALANINE LIGASE"/>
    <property type="match status" value="1"/>
</dbReference>
<dbReference type="InterPro" id="IPR036615">
    <property type="entry name" value="Mur_ligase_C_dom_sf"/>
</dbReference>
<dbReference type="Gene3D" id="3.40.1190.10">
    <property type="entry name" value="Mur-like, catalytic domain"/>
    <property type="match status" value="1"/>
</dbReference>